<feature type="coiled-coil region" evidence="7">
    <location>
        <begin position="101"/>
        <end position="128"/>
    </location>
</feature>
<dbReference type="Pfam" id="PF08281">
    <property type="entry name" value="Sigma70_r4_2"/>
    <property type="match status" value="1"/>
</dbReference>
<feature type="domain" description="RNA polymerase sigma-70 region 2" evidence="8">
    <location>
        <begin position="18"/>
        <end position="82"/>
    </location>
</feature>
<dbReference type="Gene3D" id="1.10.10.10">
    <property type="entry name" value="Winged helix-like DNA-binding domain superfamily/Winged helix DNA-binding domain"/>
    <property type="match status" value="1"/>
</dbReference>
<dbReference type="Pfam" id="PF04542">
    <property type="entry name" value="Sigma70_r2"/>
    <property type="match status" value="1"/>
</dbReference>
<comment type="similarity">
    <text evidence="1 6">Belongs to the sigma-70 factor family. ECF subfamily.</text>
</comment>
<dbReference type="Gene3D" id="1.10.1740.10">
    <property type="match status" value="1"/>
</dbReference>
<evidence type="ECO:0000256" key="1">
    <source>
        <dbReference type="ARBA" id="ARBA00010641"/>
    </source>
</evidence>
<keyword evidence="5 6" id="KW-0804">Transcription</keyword>
<evidence type="ECO:0000256" key="2">
    <source>
        <dbReference type="ARBA" id="ARBA00023015"/>
    </source>
</evidence>
<dbReference type="CDD" id="cd06171">
    <property type="entry name" value="Sigma70_r4"/>
    <property type="match status" value="1"/>
</dbReference>
<dbReference type="PANTHER" id="PTHR43133">
    <property type="entry name" value="RNA POLYMERASE ECF-TYPE SIGMA FACTO"/>
    <property type="match status" value="1"/>
</dbReference>
<keyword evidence="4 6" id="KW-0238">DNA-binding</keyword>
<dbReference type="SUPFAM" id="SSF88659">
    <property type="entry name" value="Sigma3 and sigma4 domains of RNA polymerase sigma factors"/>
    <property type="match status" value="1"/>
</dbReference>
<keyword evidence="11" id="KW-1185">Reference proteome</keyword>
<keyword evidence="2 6" id="KW-0805">Transcription regulation</keyword>
<dbReference type="KEGG" id="dfl:DFE_1507"/>
<gene>
    <name evidence="10" type="ORF">DFE_1507</name>
</gene>
<dbReference type="AlphaFoldDB" id="A0A2Z6AYG9"/>
<evidence type="ECO:0000256" key="6">
    <source>
        <dbReference type="RuleBase" id="RU000716"/>
    </source>
</evidence>
<keyword evidence="3 6" id="KW-0731">Sigma factor</keyword>
<protein>
    <recommendedName>
        <fullName evidence="6">RNA polymerase sigma factor</fullName>
    </recommendedName>
</protein>
<dbReference type="OrthoDB" id="5511424at2"/>
<evidence type="ECO:0000256" key="3">
    <source>
        <dbReference type="ARBA" id="ARBA00023082"/>
    </source>
</evidence>
<dbReference type="SUPFAM" id="SSF88946">
    <property type="entry name" value="Sigma2 domain of RNA polymerase sigma factors"/>
    <property type="match status" value="1"/>
</dbReference>
<dbReference type="InterPro" id="IPR036388">
    <property type="entry name" value="WH-like_DNA-bd_sf"/>
</dbReference>
<dbReference type="GO" id="GO:0003677">
    <property type="term" value="F:DNA binding"/>
    <property type="evidence" value="ECO:0007669"/>
    <property type="project" value="UniProtKB-KW"/>
</dbReference>
<dbReference type="RefSeq" id="WP_126378159.1">
    <property type="nucleotide sequence ID" value="NZ_AP017378.1"/>
</dbReference>
<dbReference type="EMBL" id="AP017378">
    <property type="protein sequence ID" value="BBD08233.1"/>
    <property type="molecule type" value="Genomic_DNA"/>
</dbReference>
<dbReference type="GO" id="GO:0016987">
    <property type="term" value="F:sigma factor activity"/>
    <property type="evidence" value="ECO:0007669"/>
    <property type="project" value="UniProtKB-KW"/>
</dbReference>
<dbReference type="PANTHER" id="PTHR43133:SF8">
    <property type="entry name" value="RNA POLYMERASE SIGMA FACTOR HI_1459-RELATED"/>
    <property type="match status" value="1"/>
</dbReference>
<evidence type="ECO:0000256" key="5">
    <source>
        <dbReference type="ARBA" id="ARBA00023163"/>
    </source>
</evidence>
<reference evidence="10 11" key="1">
    <citation type="journal article" date="2018" name="Sci. Adv.">
        <title>Multi-heme cytochromes provide a pathway for survival in energy-limited environments.</title>
        <authorList>
            <person name="Deng X."/>
            <person name="Dohmae N."/>
            <person name="Nealson K.H."/>
            <person name="Hashimoto K."/>
            <person name="Okamoto A."/>
        </authorList>
    </citation>
    <scope>NUCLEOTIDE SEQUENCE [LARGE SCALE GENOMIC DNA]</scope>
    <source>
        <strain evidence="10 11">IS5</strain>
    </source>
</reference>
<accession>A0A2Z6AYG9</accession>
<evidence type="ECO:0000256" key="7">
    <source>
        <dbReference type="SAM" id="Coils"/>
    </source>
</evidence>
<organism evidence="10 11">
    <name type="scientific">Desulfovibrio ferrophilus</name>
    <dbReference type="NCBI Taxonomy" id="241368"/>
    <lineage>
        <taxon>Bacteria</taxon>
        <taxon>Pseudomonadati</taxon>
        <taxon>Thermodesulfobacteriota</taxon>
        <taxon>Desulfovibrionia</taxon>
        <taxon>Desulfovibrionales</taxon>
        <taxon>Desulfovibrionaceae</taxon>
        <taxon>Desulfovibrio</taxon>
    </lineage>
</organism>
<evidence type="ECO:0000256" key="4">
    <source>
        <dbReference type="ARBA" id="ARBA00023125"/>
    </source>
</evidence>
<evidence type="ECO:0000259" key="8">
    <source>
        <dbReference type="Pfam" id="PF04542"/>
    </source>
</evidence>
<dbReference type="GO" id="GO:0006352">
    <property type="term" value="P:DNA-templated transcription initiation"/>
    <property type="evidence" value="ECO:0007669"/>
    <property type="project" value="InterPro"/>
</dbReference>
<dbReference type="NCBIfam" id="TIGR02937">
    <property type="entry name" value="sigma70-ECF"/>
    <property type="match status" value="1"/>
</dbReference>
<keyword evidence="7" id="KW-0175">Coiled coil</keyword>
<evidence type="ECO:0000313" key="10">
    <source>
        <dbReference type="EMBL" id="BBD08233.1"/>
    </source>
</evidence>
<evidence type="ECO:0000259" key="9">
    <source>
        <dbReference type="Pfam" id="PF08281"/>
    </source>
</evidence>
<dbReference type="InterPro" id="IPR013249">
    <property type="entry name" value="RNA_pol_sigma70_r4_t2"/>
</dbReference>
<name>A0A2Z6AYG9_9BACT</name>
<sequence>MKDAAPPIMTAARFQAEYREHAGGLCGYLQNSLRGNRALAEDLVQEAFIRAWNNRQSLRDATAFRPWLYSIAMNLLRSHCRKPVREMQVEVDDTLPGVEGRVQAREELERLSEALQELSEEQREAVLLVRVQQMTFAEAALALDVPESTVKTRVRRGLFKLADLLGL</sequence>
<dbReference type="PROSITE" id="PS01063">
    <property type="entry name" value="SIGMA70_ECF"/>
    <property type="match status" value="1"/>
</dbReference>
<feature type="domain" description="RNA polymerase sigma factor 70 region 4 type 2" evidence="9">
    <location>
        <begin position="109"/>
        <end position="158"/>
    </location>
</feature>
<dbReference type="InterPro" id="IPR014284">
    <property type="entry name" value="RNA_pol_sigma-70_dom"/>
</dbReference>
<dbReference type="Proteomes" id="UP000269883">
    <property type="component" value="Chromosome"/>
</dbReference>
<dbReference type="InterPro" id="IPR007627">
    <property type="entry name" value="RNA_pol_sigma70_r2"/>
</dbReference>
<dbReference type="InterPro" id="IPR000838">
    <property type="entry name" value="RNA_pol_sigma70_ECF_CS"/>
</dbReference>
<dbReference type="InterPro" id="IPR013325">
    <property type="entry name" value="RNA_pol_sigma_r2"/>
</dbReference>
<proteinExistence type="inferred from homology"/>
<dbReference type="InterPro" id="IPR039425">
    <property type="entry name" value="RNA_pol_sigma-70-like"/>
</dbReference>
<evidence type="ECO:0000313" key="11">
    <source>
        <dbReference type="Proteomes" id="UP000269883"/>
    </source>
</evidence>
<dbReference type="InterPro" id="IPR013324">
    <property type="entry name" value="RNA_pol_sigma_r3/r4-like"/>
</dbReference>